<dbReference type="Ensembl" id="ENSXETT00000060192">
    <property type="protein sequence ID" value="ENSXETP00000064036"/>
    <property type="gene ID" value="ENSXETG00000041055"/>
</dbReference>
<dbReference type="InterPro" id="IPR003006">
    <property type="entry name" value="Ig/MHC_CS"/>
</dbReference>
<reference evidence="3" key="2">
    <citation type="submission" date="2020-05" db="UniProtKB">
        <authorList>
            <consortium name="Ensembl"/>
        </authorList>
    </citation>
    <scope>IDENTIFICATION</scope>
</reference>
<evidence type="ECO:0000256" key="1">
    <source>
        <dbReference type="ARBA" id="ARBA00023319"/>
    </source>
</evidence>
<sequence length="343" mass="38254">MRGLPYLSVTSAPSVFPLIPCCGNVDFENSVTMGCLVTGYMADPLEIQWNDGSITTGIKTMGPVLSAADGLYTLSSQLTILASEWKNTTYRCKVVHNSTNTKQEKSLKECYDNLQVHPLPPTFHDLYFSRIAKITCLVSSMKTTENFNIAWEREKEGKLEFVTEDPVLHDNGTYSVVSVLSVCAEDWESREKFSCTVRSQDLPSPVKKTIFKQNGTPKAPDVYLLPPSPQEILQQEVATITCYIKGFYPKEIFVQWMQGSASISEDKFVNTVAMKNDDEQTYFLYSKLTIPAAHWNQGNTYTCIVGHEALPLYITQQSIDKSSGKPSHVNVTLVLSDAASTCY</sequence>
<dbReference type="InParanoid" id="A0A6I8Q372"/>
<dbReference type="InterPro" id="IPR007110">
    <property type="entry name" value="Ig-like_dom"/>
</dbReference>
<feature type="domain" description="Ig-like" evidence="2">
    <location>
        <begin position="220"/>
        <end position="320"/>
    </location>
</feature>
<dbReference type="InterPro" id="IPR036179">
    <property type="entry name" value="Ig-like_dom_sf"/>
</dbReference>
<dbReference type="SUPFAM" id="SSF48726">
    <property type="entry name" value="Immunoglobulin"/>
    <property type="match status" value="3"/>
</dbReference>
<keyword evidence="1" id="KW-0393">Immunoglobulin domain</keyword>
<reference evidence="3" key="1">
    <citation type="journal article" date="2010" name="Science">
        <title>The genome of the Western clawed frog Xenopus tropicalis.</title>
        <authorList>
            <person name="Hellsten U."/>
            <person name="Harland R.M."/>
            <person name="Gilchrist M.J."/>
            <person name="Hendrix D."/>
            <person name="Jurka J."/>
            <person name="Kapitonov V."/>
            <person name="Ovcharenko I."/>
            <person name="Putnam N.H."/>
            <person name="Shu S."/>
            <person name="Taher L."/>
            <person name="Blitz I.L."/>
            <person name="Blumberg B."/>
            <person name="Dichmann D.S."/>
            <person name="Dubchak I."/>
            <person name="Amaya E."/>
            <person name="Detter J.C."/>
            <person name="Fletcher R."/>
            <person name="Gerhard D.S."/>
            <person name="Goodstein D."/>
            <person name="Graves T."/>
            <person name="Grigoriev I.V."/>
            <person name="Grimwood J."/>
            <person name="Kawashima T."/>
            <person name="Lindquist E."/>
            <person name="Lucas S.M."/>
            <person name="Mead P.E."/>
            <person name="Mitros T."/>
            <person name="Ogino H."/>
            <person name="Ohta Y."/>
            <person name="Poliakov A.V."/>
            <person name="Pollet N."/>
            <person name="Robert J."/>
            <person name="Salamov A."/>
            <person name="Sater A.K."/>
            <person name="Schmutz J."/>
            <person name="Terry A."/>
            <person name="Vize P.D."/>
            <person name="Warren W.C."/>
            <person name="Wells D."/>
            <person name="Wills A."/>
            <person name="Wilson R.K."/>
            <person name="Zimmerman L.B."/>
            <person name="Zorn A.M."/>
            <person name="Grainger R."/>
            <person name="Grammer T."/>
            <person name="Khokha M.K."/>
            <person name="Richardson P.M."/>
            <person name="Rokhsar D.S."/>
        </authorList>
    </citation>
    <scope>NUCLEOTIDE SEQUENCE [LARGE SCALE GENOMIC DNA]</scope>
    <source>
        <strain evidence="3">Nigerian</strain>
    </source>
</reference>
<dbReference type="AlphaFoldDB" id="A0A6I8Q372"/>
<accession>A0A6I8Q372</accession>
<dbReference type="InterPro" id="IPR003597">
    <property type="entry name" value="Ig_C1-set"/>
</dbReference>
<dbReference type="PANTHER" id="PTHR23411">
    <property type="entry name" value="TAPASIN"/>
    <property type="match status" value="1"/>
</dbReference>
<organism evidence="3">
    <name type="scientific">Xenopus tropicalis</name>
    <name type="common">Western clawed frog</name>
    <name type="synonym">Silurana tropicalis</name>
    <dbReference type="NCBI Taxonomy" id="8364"/>
    <lineage>
        <taxon>Eukaryota</taxon>
        <taxon>Metazoa</taxon>
        <taxon>Chordata</taxon>
        <taxon>Craniata</taxon>
        <taxon>Vertebrata</taxon>
        <taxon>Euteleostomi</taxon>
        <taxon>Amphibia</taxon>
        <taxon>Batrachia</taxon>
        <taxon>Anura</taxon>
        <taxon>Pipoidea</taxon>
        <taxon>Pipidae</taxon>
        <taxon>Xenopodinae</taxon>
        <taxon>Xenopus</taxon>
        <taxon>Silurana</taxon>
    </lineage>
</organism>
<dbReference type="Pfam" id="PF07654">
    <property type="entry name" value="C1-set"/>
    <property type="match status" value="3"/>
</dbReference>
<dbReference type="FunFam" id="2.60.40.10:FF:000998">
    <property type="entry name" value="Immunoglobulin heavy constant epsilon"/>
    <property type="match status" value="1"/>
</dbReference>
<dbReference type="CDD" id="cd05768">
    <property type="entry name" value="IgC1_CH3_IgAGD_CH4_IgAEM"/>
    <property type="match status" value="1"/>
</dbReference>
<dbReference type="GeneTree" id="ENSGT00940000161491"/>
<name>A0A6I8Q372_XENTR</name>
<feature type="domain" description="Ig-like" evidence="2">
    <location>
        <begin position="13"/>
        <end position="108"/>
    </location>
</feature>
<dbReference type="Gene3D" id="2.60.40.10">
    <property type="entry name" value="Immunoglobulins"/>
    <property type="match status" value="3"/>
</dbReference>
<dbReference type="Bgee" id="ENSXETG00000041055">
    <property type="expression patterns" value="Expressed in liver and 2 other cell types or tissues"/>
</dbReference>
<dbReference type="PROSITE" id="PS00290">
    <property type="entry name" value="IG_MHC"/>
    <property type="match status" value="1"/>
</dbReference>
<dbReference type="InterPro" id="IPR013783">
    <property type="entry name" value="Ig-like_fold"/>
</dbReference>
<feature type="domain" description="Ig-like" evidence="2">
    <location>
        <begin position="129"/>
        <end position="211"/>
    </location>
</feature>
<evidence type="ECO:0000313" key="3">
    <source>
        <dbReference type="Ensembl" id="ENSXETP00000064036"/>
    </source>
</evidence>
<evidence type="ECO:0000259" key="2">
    <source>
        <dbReference type="PROSITE" id="PS50835"/>
    </source>
</evidence>
<dbReference type="InterPro" id="IPR050380">
    <property type="entry name" value="Immune_Resp_Modulators"/>
</dbReference>
<dbReference type="FunFam" id="2.60.40.10:FF:000463">
    <property type="entry name" value="Immunoglobulin heavy constant gamma 1"/>
    <property type="match status" value="1"/>
</dbReference>
<proteinExistence type="predicted"/>
<protein>
    <recommendedName>
        <fullName evidence="2">Ig-like domain-containing protein</fullName>
    </recommendedName>
</protein>
<dbReference type="SMART" id="SM00407">
    <property type="entry name" value="IGc1"/>
    <property type="match status" value="3"/>
</dbReference>
<dbReference type="PROSITE" id="PS50835">
    <property type="entry name" value="IG_LIKE"/>
    <property type="match status" value="3"/>
</dbReference>